<gene>
    <name evidence="2" type="ORF">B273_1328</name>
</gene>
<evidence type="ECO:0000313" key="2">
    <source>
        <dbReference type="EMBL" id="EKO36350.1"/>
    </source>
</evidence>
<dbReference type="PIRSF" id="PIRSF003113">
    <property type="entry name" value="BolA"/>
    <property type="match status" value="1"/>
</dbReference>
<sequence>MDIKKLIETSFPDAKVQFEGEDCNSKLLIISEQFAGMSSLNRHKLIMNTLKDRFKSGELHALSLSTRTPSEVG</sequence>
<dbReference type="PANTHER" id="PTHR46230:SF3">
    <property type="entry name" value="SUFE-LIKE PROTEIN 1, CHLOROPLASTIC_MITOCHONDRIAL"/>
    <property type="match status" value="1"/>
</dbReference>
<dbReference type="STRING" id="1208365.B273_1328"/>
<dbReference type="Pfam" id="PF01722">
    <property type="entry name" value="BolA"/>
    <property type="match status" value="1"/>
</dbReference>
<dbReference type="Gene3D" id="3.30.300.90">
    <property type="entry name" value="BolA-like"/>
    <property type="match status" value="1"/>
</dbReference>
<keyword evidence="3" id="KW-1185">Reference proteome</keyword>
<dbReference type="SUPFAM" id="SSF82657">
    <property type="entry name" value="BolA-like"/>
    <property type="match status" value="1"/>
</dbReference>
<evidence type="ECO:0000256" key="1">
    <source>
        <dbReference type="RuleBase" id="RU003860"/>
    </source>
</evidence>
<comment type="similarity">
    <text evidence="1">Belongs to the BolA/IbaG family.</text>
</comment>
<protein>
    <submittedName>
        <fullName evidence="2">BolA-like protein</fullName>
    </submittedName>
</protein>
<dbReference type="InterPro" id="IPR002634">
    <property type="entry name" value="BolA"/>
</dbReference>
<dbReference type="PANTHER" id="PTHR46230">
    <property type="match status" value="1"/>
</dbReference>
<comment type="caution">
    <text evidence="2">The sequence shown here is derived from an EMBL/GenBank/DDBJ whole genome shotgun (WGS) entry which is preliminary data.</text>
</comment>
<dbReference type="EMBL" id="AMWX01000008">
    <property type="protein sequence ID" value="EKO36350.1"/>
    <property type="molecule type" value="Genomic_DNA"/>
</dbReference>
<dbReference type="InterPro" id="IPR036065">
    <property type="entry name" value="BolA-like_sf"/>
</dbReference>
<dbReference type="AlphaFoldDB" id="K6GH60"/>
<name>K6GH60_9GAMM</name>
<accession>K6GH60</accession>
<organism evidence="2 3">
    <name type="scientific">SAR86 cluster bacterium SAR86E</name>
    <dbReference type="NCBI Taxonomy" id="1208365"/>
    <lineage>
        <taxon>Bacteria</taxon>
        <taxon>Pseudomonadati</taxon>
        <taxon>Pseudomonadota</taxon>
        <taxon>Gammaproteobacteria</taxon>
        <taxon>SAR86 cluster</taxon>
    </lineage>
</organism>
<dbReference type="Proteomes" id="UP000010310">
    <property type="component" value="Unassembled WGS sequence"/>
</dbReference>
<reference evidence="2 3" key="1">
    <citation type="submission" date="2012-09" db="EMBL/GenBank/DDBJ databases">
        <authorList>
            <person name="Dupont C.L."/>
            <person name="Rusch D.B."/>
            <person name="Lombardo M.-J."/>
            <person name="Novotny M."/>
            <person name="Yee-Greenbaum J."/>
            <person name="Laskin R."/>
        </authorList>
    </citation>
    <scope>NUCLEOTIDE SEQUENCE [LARGE SCALE GENOMIC DNA]</scope>
    <source>
        <strain evidence="2">SAR86E</strain>
    </source>
</reference>
<dbReference type="GO" id="GO:0016226">
    <property type="term" value="P:iron-sulfur cluster assembly"/>
    <property type="evidence" value="ECO:0007669"/>
    <property type="project" value="TreeGrafter"/>
</dbReference>
<evidence type="ECO:0000313" key="3">
    <source>
        <dbReference type="Proteomes" id="UP000010310"/>
    </source>
</evidence>
<proteinExistence type="inferred from homology"/>